<evidence type="ECO:0000256" key="3">
    <source>
        <dbReference type="ARBA" id="ARBA00023125"/>
    </source>
</evidence>
<dbReference type="GO" id="GO:0003700">
    <property type="term" value="F:DNA-binding transcription factor activity"/>
    <property type="evidence" value="ECO:0007669"/>
    <property type="project" value="InterPro"/>
</dbReference>
<keyword evidence="7" id="KW-1185">Reference proteome</keyword>
<feature type="domain" description="HTH lysR-type" evidence="5">
    <location>
        <begin position="8"/>
        <end position="65"/>
    </location>
</feature>
<evidence type="ECO:0000259" key="5">
    <source>
        <dbReference type="PROSITE" id="PS50931"/>
    </source>
</evidence>
<dbReference type="SUPFAM" id="SSF53850">
    <property type="entry name" value="Periplasmic binding protein-like II"/>
    <property type="match status" value="1"/>
</dbReference>
<dbReference type="SUPFAM" id="SSF46785">
    <property type="entry name" value="Winged helix' DNA-binding domain"/>
    <property type="match status" value="1"/>
</dbReference>
<dbReference type="InterPro" id="IPR005119">
    <property type="entry name" value="LysR_subst-bd"/>
</dbReference>
<dbReference type="PROSITE" id="PS50931">
    <property type="entry name" value="HTH_LYSR"/>
    <property type="match status" value="1"/>
</dbReference>
<comment type="similarity">
    <text evidence="1">Belongs to the LysR transcriptional regulatory family.</text>
</comment>
<protein>
    <recommendedName>
        <fullName evidence="5">HTH lysR-type domain-containing protein</fullName>
    </recommendedName>
</protein>
<name>A0A2N0Z089_9BACI</name>
<dbReference type="PANTHER" id="PTHR30126:SF93">
    <property type="entry name" value="HTH LYSR-TYPE DOMAIN-CONTAINING PROTEIN"/>
    <property type="match status" value="1"/>
</dbReference>
<dbReference type="InterPro" id="IPR000847">
    <property type="entry name" value="LysR_HTH_N"/>
</dbReference>
<keyword evidence="2" id="KW-0805">Transcription regulation</keyword>
<keyword evidence="3" id="KW-0238">DNA-binding</keyword>
<dbReference type="Pfam" id="PF03466">
    <property type="entry name" value="LysR_substrate"/>
    <property type="match status" value="1"/>
</dbReference>
<dbReference type="PRINTS" id="PR00039">
    <property type="entry name" value="HTHLYSR"/>
</dbReference>
<dbReference type="InterPro" id="IPR036388">
    <property type="entry name" value="WH-like_DNA-bd_sf"/>
</dbReference>
<gene>
    <name evidence="6" type="ORF">CWS01_14680</name>
</gene>
<evidence type="ECO:0000256" key="1">
    <source>
        <dbReference type="ARBA" id="ARBA00009437"/>
    </source>
</evidence>
<dbReference type="OrthoDB" id="8479357at2"/>
<dbReference type="EMBL" id="PISE01000031">
    <property type="protein sequence ID" value="PKG22921.1"/>
    <property type="molecule type" value="Genomic_DNA"/>
</dbReference>
<reference evidence="6 7" key="1">
    <citation type="journal article" date="2003" name="Int. J. Syst. Evol. Microbiol.">
        <title>Bacillus nealsonii sp. nov., isolated from a spacecraft-assembly facility, whose spores are gamma-radiation resistant.</title>
        <authorList>
            <person name="Venkateswaran K."/>
            <person name="Kempf M."/>
            <person name="Chen F."/>
            <person name="Satomi M."/>
            <person name="Nicholson W."/>
            <person name="Kern R."/>
        </authorList>
    </citation>
    <scope>NUCLEOTIDE SEQUENCE [LARGE SCALE GENOMIC DNA]</scope>
    <source>
        <strain evidence="6 7">FO-92</strain>
    </source>
</reference>
<evidence type="ECO:0000256" key="4">
    <source>
        <dbReference type="ARBA" id="ARBA00023163"/>
    </source>
</evidence>
<accession>A0A2N0Z089</accession>
<dbReference type="Gene3D" id="1.10.10.10">
    <property type="entry name" value="Winged helix-like DNA-binding domain superfamily/Winged helix DNA-binding domain"/>
    <property type="match status" value="1"/>
</dbReference>
<dbReference type="FunFam" id="1.10.10.10:FF:000001">
    <property type="entry name" value="LysR family transcriptional regulator"/>
    <property type="match status" value="1"/>
</dbReference>
<evidence type="ECO:0000313" key="6">
    <source>
        <dbReference type="EMBL" id="PKG22921.1"/>
    </source>
</evidence>
<organism evidence="6 7">
    <name type="scientific">Niallia nealsonii</name>
    <dbReference type="NCBI Taxonomy" id="115979"/>
    <lineage>
        <taxon>Bacteria</taxon>
        <taxon>Bacillati</taxon>
        <taxon>Bacillota</taxon>
        <taxon>Bacilli</taxon>
        <taxon>Bacillales</taxon>
        <taxon>Bacillaceae</taxon>
        <taxon>Niallia</taxon>
    </lineage>
</organism>
<proteinExistence type="inferred from homology"/>
<dbReference type="PANTHER" id="PTHR30126">
    <property type="entry name" value="HTH-TYPE TRANSCRIPTIONAL REGULATOR"/>
    <property type="match status" value="1"/>
</dbReference>
<dbReference type="Proteomes" id="UP000233375">
    <property type="component" value="Unassembled WGS sequence"/>
</dbReference>
<keyword evidence="4" id="KW-0804">Transcription</keyword>
<dbReference type="AlphaFoldDB" id="A0A2N0Z089"/>
<dbReference type="CDD" id="cd05466">
    <property type="entry name" value="PBP2_LTTR_substrate"/>
    <property type="match status" value="1"/>
</dbReference>
<dbReference type="GO" id="GO:0000976">
    <property type="term" value="F:transcription cis-regulatory region binding"/>
    <property type="evidence" value="ECO:0007669"/>
    <property type="project" value="TreeGrafter"/>
</dbReference>
<comment type="caution">
    <text evidence="6">The sequence shown here is derived from an EMBL/GenBank/DDBJ whole genome shotgun (WGS) entry which is preliminary data.</text>
</comment>
<dbReference type="Gene3D" id="3.40.190.10">
    <property type="entry name" value="Periplasmic binding protein-like II"/>
    <property type="match status" value="2"/>
</dbReference>
<evidence type="ECO:0000313" key="7">
    <source>
        <dbReference type="Proteomes" id="UP000233375"/>
    </source>
</evidence>
<sequence length="282" mass="32416">MIPRGEKMEINDLKIFLKIAELKSISKAAEALGYVQPNITGRLKILEEELNTPLFRRTNKGVILLPAGELLVEYATKIMITIEEAKLKIKDQSPILRVGATQTISNIYLSPLLITANSNFSLYMRTSEEMHSLLKMNQTDIVLINKKWHDTSIENIYSFYEKIGWLGSKDIHFDTCKIILINQNKTCPYRSATLEFLETYKINKQIFEIESLDVILAMVESGKGMAVLPVEFCTNHIIEYKQFESFFNKVEINIYAAKNNPSARIKAFLKVFIEHMDNRVLQ</sequence>
<dbReference type="Pfam" id="PF00126">
    <property type="entry name" value="HTH_1"/>
    <property type="match status" value="1"/>
</dbReference>
<dbReference type="InterPro" id="IPR036390">
    <property type="entry name" value="WH_DNA-bd_sf"/>
</dbReference>
<evidence type="ECO:0000256" key="2">
    <source>
        <dbReference type="ARBA" id="ARBA00023015"/>
    </source>
</evidence>